<dbReference type="InterPro" id="IPR015421">
    <property type="entry name" value="PyrdxlP-dep_Trfase_major"/>
</dbReference>
<feature type="domain" description="Aminotransferase class I/classII large" evidence="7">
    <location>
        <begin position="28"/>
        <end position="358"/>
    </location>
</feature>
<dbReference type="EC" id="2.3.1.47" evidence="8"/>
<dbReference type="RefSeq" id="WP_369328850.1">
    <property type="nucleotide sequence ID" value="NZ_JAULBC010000002.1"/>
</dbReference>
<evidence type="ECO:0000259" key="7">
    <source>
        <dbReference type="Pfam" id="PF00155"/>
    </source>
</evidence>
<dbReference type="InterPro" id="IPR015424">
    <property type="entry name" value="PyrdxlP-dep_Trfase"/>
</dbReference>
<keyword evidence="8" id="KW-0012">Acyltransferase</keyword>
<keyword evidence="9" id="KW-1185">Reference proteome</keyword>
<dbReference type="Proteomes" id="UP001560573">
    <property type="component" value="Unassembled WGS sequence"/>
</dbReference>
<keyword evidence="4 8" id="KW-0808">Transferase</keyword>
<dbReference type="InterPro" id="IPR015422">
    <property type="entry name" value="PyrdxlP-dep_Trfase_small"/>
</dbReference>
<comment type="similarity">
    <text evidence="3">Belongs to the class-II pyridoxal-phosphate-dependent aminotransferase family. BioF subfamily.</text>
</comment>
<dbReference type="GO" id="GO:0008710">
    <property type="term" value="F:8-amino-7-oxononanoate synthase activity"/>
    <property type="evidence" value="ECO:0007669"/>
    <property type="project" value="UniProtKB-EC"/>
</dbReference>
<reference evidence="8 9" key="1">
    <citation type="submission" date="2023-07" db="EMBL/GenBank/DDBJ databases">
        <authorList>
            <person name="Lian W.-H."/>
        </authorList>
    </citation>
    <scope>NUCLEOTIDE SEQUENCE [LARGE SCALE GENOMIC DNA]</scope>
    <source>
        <strain evidence="8 9">SYSU DXS3180</strain>
    </source>
</reference>
<evidence type="ECO:0000313" key="8">
    <source>
        <dbReference type="EMBL" id="MEX6687444.1"/>
    </source>
</evidence>
<keyword evidence="5 6" id="KW-0663">Pyridoxal phosphate</keyword>
<evidence type="ECO:0000313" key="9">
    <source>
        <dbReference type="Proteomes" id="UP001560573"/>
    </source>
</evidence>
<dbReference type="InterPro" id="IPR004839">
    <property type="entry name" value="Aminotransferase_I/II_large"/>
</dbReference>
<dbReference type="InterPro" id="IPR001917">
    <property type="entry name" value="Aminotrans_II_pyridoxalP_BS"/>
</dbReference>
<gene>
    <name evidence="8" type="ORF">QTN47_08085</name>
</gene>
<comment type="cofactor">
    <cofactor evidence="1 6">
        <name>pyridoxal 5'-phosphate</name>
        <dbReference type="ChEBI" id="CHEBI:597326"/>
    </cofactor>
</comment>
<comment type="caution">
    <text evidence="8">The sequence shown here is derived from an EMBL/GenBank/DDBJ whole genome shotgun (WGS) entry which is preliminary data.</text>
</comment>
<dbReference type="PANTHER" id="PTHR13693:SF77">
    <property type="entry name" value="8-AMINO-7-OXONONANOATE SYNTHASE"/>
    <property type="match status" value="1"/>
</dbReference>
<dbReference type="EMBL" id="JAULBC010000002">
    <property type="protein sequence ID" value="MEX6687444.1"/>
    <property type="molecule type" value="Genomic_DNA"/>
</dbReference>
<evidence type="ECO:0000256" key="1">
    <source>
        <dbReference type="ARBA" id="ARBA00001933"/>
    </source>
</evidence>
<organism evidence="8 9">
    <name type="scientific">Danxiaibacter flavus</name>
    <dbReference type="NCBI Taxonomy" id="3049108"/>
    <lineage>
        <taxon>Bacteria</taxon>
        <taxon>Pseudomonadati</taxon>
        <taxon>Bacteroidota</taxon>
        <taxon>Chitinophagia</taxon>
        <taxon>Chitinophagales</taxon>
        <taxon>Chitinophagaceae</taxon>
        <taxon>Danxiaibacter</taxon>
    </lineage>
</organism>
<evidence type="ECO:0000256" key="4">
    <source>
        <dbReference type="ARBA" id="ARBA00022679"/>
    </source>
</evidence>
<evidence type="ECO:0000256" key="2">
    <source>
        <dbReference type="ARBA" id="ARBA00005189"/>
    </source>
</evidence>
<dbReference type="PANTHER" id="PTHR13693">
    <property type="entry name" value="CLASS II AMINOTRANSFERASE/8-AMINO-7-OXONONANOATE SYNTHASE"/>
    <property type="match status" value="1"/>
</dbReference>
<sequence>MYNDDFLQHKLDERIQQDALRALTLPSGKIDFCSNDYIGIVKNGLLKINDADAFSYSYGSTGSRLLAGNYELIEQTEKQIATFHKTEAAAIYNSGYDANTGVLSCVPQRGDTILYDALSHASIRDGIRLSFAQSFSFAHNDMDQLELRLQQAKGNVFIVTESVFSMDGDVCPLNELVALSNKYNAHLVIDEAHSTGTIGESGEGLVQSMGYADHVFCRIHTFGKAVGCHGAAVVGSTRLKKYLVNFSRSFIYSTALPEEAVHRISTSYNVFPGLSEERKKLGELIQYFQSADIAYEKFKSLTPIQVVMVPGNTAIKALAQKLQENNIDVRAILYPTVPKEKERLRIVLHSFNTVEEVEMLAGLLKSEV</sequence>
<comment type="pathway">
    <text evidence="2">Lipid metabolism.</text>
</comment>
<accession>A0ABV3ZC37</accession>
<protein>
    <submittedName>
        <fullName evidence="8">8-amino-7-oxononanoate synthase</fullName>
        <ecNumber evidence="8">2.3.1.47</ecNumber>
    </submittedName>
</protein>
<evidence type="ECO:0000256" key="3">
    <source>
        <dbReference type="ARBA" id="ARBA00010008"/>
    </source>
</evidence>
<dbReference type="Gene3D" id="3.40.640.10">
    <property type="entry name" value="Type I PLP-dependent aspartate aminotransferase-like (Major domain)"/>
    <property type="match status" value="1"/>
</dbReference>
<dbReference type="Pfam" id="PF00155">
    <property type="entry name" value="Aminotran_1_2"/>
    <property type="match status" value="1"/>
</dbReference>
<dbReference type="SUPFAM" id="SSF53383">
    <property type="entry name" value="PLP-dependent transferases"/>
    <property type="match status" value="1"/>
</dbReference>
<dbReference type="InterPro" id="IPR050087">
    <property type="entry name" value="AON_synthase_class-II"/>
</dbReference>
<evidence type="ECO:0000256" key="6">
    <source>
        <dbReference type="RuleBase" id="RU003693"/>
    </source>
</evidence>
<proteinExistence type="inferred from homology"/>
<name>A0ABV3ZC37_9BACT</name>
<dbReference type="Gene3D" id="3.90.1150.10">
    <property type="entry name" value="Aspartate Aminotransferase, domain 1"/>
    <property type="match status" value="1"/>
</dbReference>
<evidence type="ECO:0000256" key="5">
    <source>
        <dbReference type="ARBA" id="ARBA00022898"/>
    </source>
</evidence>
<dbReference type="PROSITE" id="PS00599">
    <property type="entry name" value="AA_TRANSFER_CLASS_2"/>
    <property type="match status" value="1"/>
</dbReference>